<dbReference type="GO" id="GO:0003842">
    <property type="term" value="F:L-glutamate gamma-semialdehyde dehydrogenase activity"/>
    <property type="evidence" value="ECO:0007669"/>
    <property type="project" value="InterPro"/>
</dbReference>
<dbReference type="InterPro" id="IPR024089">
    <property type="entry name" value="PRODH_PutA_dom_I/II"/>
</dbReference>
<dbReference type="Proteomes" id="UP000048965">
    <property type="component" value="Unassembled WGS sequence"/>
</dbReference>
<dbReference type="RefSeq" id="WP_042161350.1">
    <property type="nucleotide sequence ID" value="NZ_BBNO01000010.1"/>
</dbReference>
<keyword evidence="2" id="KW-1185">Reference proteome</keyword>
<comment type="caution">
    <text evidence="1">The sequence shown here is derived from an EMBL/GenBank/DDBJ whole genome shotgun (WGS) entry which is preliminary data.</text>
</comment>
<dbReference type="AlphaFoldDB" id="A0A0P4RGA1"/>
<evidence type="ECO:0000313" key="2">
    <source>
        <dbReference type="Proteomes" id="UP000048965"/>
    </source>
</evidence>
<accession>A0A0P4RGA1</accession>
<reference evidence="1 2" key="2">
    <citation type="journal article" date="2015" name="Stand. Genomic Sci.">
        <title>Draft genome sequence of marine-derived Streptomyces sp. TP-A0598, a producer of anti-MRSA antibiotic lydicamycins.</title>
        <authorList>
            <person name="Komaki H."/>
            <person name="Ichikawa N."/>
            <person name="Hosoyama A."/>
            <person name="Fujita N."/>
            <person name="Igarashi Y."/>
        </authorList>
    </citation>
    <scope>NUCLEOTIDE SEQUENCE [LARGE SCALE GENOMIC DNA]</scope>
    <source>
        <strain evidence="1 2">NBRC 110027</strain>
    </source>
</reference>
<dbReference type="EMBL" id="BBNO01000010">
    <property type="protein sequence ID" value="GAO12401.1"/>
    <property type="molecule type" value="Genomic_DNA"/>
</dbReference>
<dbReference type="SUPFAM" id="SSF81935">
    <property type="entry name" value="N-terminal domain of bifunctional PutA protein"/>
    <property type="match status" value="1"/>
</dbReference>
<sequence>MPAPTPNDVRSAAETLAQLTEHLREDPDLDEAITLMEPLLDEYTGLPMQLGDTLRALARAALAHPDIPNRTAVYALVDDLRTAAWEQTDQHTLHYTLDNLRTLARSAPSTAAGS</sequence>
<organism evidence="1 2">
    <name type="scientific">Streptomyces lydicamycinicus</name>
    <dbReference type="NCBI Taxonomy" id="1546107"/>
    <lineage>
        <taxon>Bacteria</taxon>
        <taxon>Bacillati</taxon>
        <taxon>Actinomycetota</taxon>
        <taxon>Actinomycetes</taxon>
        <taxon>Kitasatosporales</taxon>
        <taxon>Streptomycetaceae</taxon>
        <taxon>Streptomyces</taxon>
    </lineage>
</organism>
<dbReference type="OrthoDB" id="4297532at2"/>
<protein>
    <submittedName>
        <fullName evidence="1">Uncharacterized protein</fullName>
    </submittedName>
</protein>
<proteinExistence type="predicted"/>
<name>A0A0P4RGA1_9ACTN</name>
<evidence type="ECO:0000313" key="1">
    <source>
        <dbReference type="EMBL" id="GAO12401.1"/>
    </source>
</evidence>
<reference evidence="2" key="1">
    <citation type="submission" date="2014-09" db="EMBL/GenBank/DDBJ databases">
        <title>Whole genome shotgun sequence of Streptomyces sp. NBRC 110027.</title>
        <authorList>
            <person name="Komaki H."/>
            <person name="Ichikawa N."/>
            <person name="Katano-Makiyama Y."/>
            <person name="Hosoyama A."/>
            <person name="Hashimoto M."/>
            <person name="Uohara A."/>
            <person name="Kitahashi Y."/>
            <person name="Ohji S."/>
            <person name="Kimura A."/>
            <person name="Yamazoe A."/>
            <person name="Igarashi Y."/>
            <person name="Fujita N."/>
        </authorList>
    </citation>
    <scope>NUCLEOTIDE SEQUENCE [LARGE SCALE GENOMIC DNA]</scope>
    <source>
        <strain evidence="2">NBRC 110027</strain>
    </source>
</reference>
<gene>
    <name evidence="1" type="ORF">TPA0598_10_03710</name>
</gene>